<dbReference type="Gene3D" id="2.60.120.10">
    <property type="entry name" value="Jelly Rolls"/>
    <property type="match status" value="1"/>
</dbReference>
<gene>
    <name evidence="5" type="ORF">LDJ79_22205</name>
</gene>
<evidence type="ECO:0000313" key="5">
    <source>
        <dbReference type="EMBL" id="MCA2018842.1"/>
    </source>
</evidence>
<evidence type="ECO:0000256" key="2">
    <source>
        <dbReference type="ARBA" id="ARBA00023125"/>
    </source>
</evidence>
<dbReference type="PROSITE" id="PS01124">
    <property type="entry name" value="HTH_ARAC_FAMILY_2"/>
    <property type="match status" value="1"/>
</dbReference>
<dbReference type="InterPro" id="IPR011051">
    <property type="entry name" value="RmlC_Cupin_sf"/>
</dbReference>
<dbReference type="InterPro" id="IPR018060">
    <property type="entry name" value="HTH_AraC"/>
</dbReference>
<keyword evidence="1" id="KW-0805">Transcription regulation</keyword>
<dbReference type="InterPro" id="IPR003313">
    <property type="entry name" value="AraC-bd"/>
</dbReference>
<dbReference type="PANTHER" id="PTHR11019:SF199">
    <property type="entry name" value="HTH-TYPE TRANSCRIPTIONAL REGULATOR NIMR"/>
    <property type="match status" value="1"/>
</dbReference>
<dbReference type="CDD" id="cd06124">
    <property type="entry name" value="cupin_NimR-like_N"/>
    <property type="match status" value="1"/>
</dbReference>
<dbReference type="Proteomes" id="UP001199044">
    <property type="component" value="Unassembled WGS sequence"/>
</dbReference>
<dbReference type="InterPro" id="IPR009057">
    <property type="entry name" value="Homeodomain-like_sf"/>
</dbReference>
<keyword evidence="3" id="KW-0804">Transcription</keyword>
<dbReference type="Gene3D" id="1.10.10.60">
    <property type="entry name" value="Homeodomain-like"/>
    <property type="match status" value="2"/>
</dbReference>
<dbReference type="Pfam" id="PF12833">
    <property type="entry name" value="HTH_18"/>
    <property type="match status" value="1"/>
</dbReference>
<dbReference type="SUPFAM" id="SSF51182">
    <property type="entry name" value="RmlC-like cupins"/>
    <property type="match status" value="1"/>
</dbReference>
<evidence type="ECO:0000259" key="4">
    <source>
        <dbReference type="PROSITE" id="PS01124"/>
    </source>
</evidence>
<dbReference type="PANTHER" id="PTHR11019">
    <property type="entry name" value="HTH-TYPE TRANSCRIPTIONAL REGULATOR NIMR"/>
    <property type="match status" value="1"/>
</dbReference>
<keyword evidence="6" id="KW-1185">Reference proteome</keyword>
<dbReference type="InterPro" id="IPR014710">
    <property type="entry name" value="RmlC-like_jellyroll"/>
</dbReference>
<protein>
    <submittedName>
        <fullName evidence="5">Helix-turn-helix transcriptional regulator</fullName>
    </submittedName>
</protein>
<reference evidence="6" key="1">
    <citation type="submission" date="2023-07" db="EMBL/GenBank/DDBJ databases">
        <title>Molecular identification of indigenous halophilic bacteria isolated from red sea cost, biodegradation of synthetic dyes and assessment of degraded metabolite toxicity.</title>
        <authorList>
            <person name="Chaieb K."/>
            <person name="Altayb H.N."/>
        </authorList>
    </citation>
    <scope>NUCLEOTIDE SEQUENCE [LARGE SCALE GENOMIC DNA]</scope>
    <source>
        <strain evidence="6">K20</strain>
    </source>
</reference>
<proteinExistence type="predicted"/>
<name>A0ABS7YT21_9VIBR</name>
<dbReference type="RefSeq" id="WP_225252143.1">
    <property type="nucleotide sequence ID" value="NZ_JAIWIU010000204.1"/>
</dbReference>
<sequence>MFNDKSSLLETINQLDHGHHGSPVIALRENVKDKQSEVPIHQHTMGQLVFALKGGVTCQLPQSTVIVPPQCAVWIPKGVLHRVNATANAQICYLFVRPDMASLPQSGCTLSISPLVRELILDMSEQPHNYSDDLSVVRKALVLLEELGKMPIEHLSLPNPDDPRLKRIAKELFDNPADRRTLAEWGMAVAMSERSLARLFKQETGITFGRWRQQLHLIIAMHQLSEDYPVQRVADYLGYQSVTAFITMFKKSVGKPPAQYFAKLKQSES</sequence>
<evidence type="ECO:0000313" key="6">
    <source>
        <dbReference type="Proteomes" id="UP001199044"/>
    </source>
</evidence>
<dbReference type="EMBL" id="JAIWIU010000204">
    <property type="protein sequence ID" value="MCA2018842.1"/>
    <property type="molecule type" value="Genomic_DNA"/>
</dbReference>
<dbReference type="Pfam" id="PF02311">
    <property type="entry name" value="AraC_binding"/>
    <property type="match status" value="1"/>
</dbReference>
<organism evidence="5 6">
    <name type="scientific">Vibrio tritonius</name>
    <dbReference type="NCBI Taxonomy" id="1435069"/>
    <lineage>
        <taxon>Bacteria</taxon>
        <taxon>Pseudomonadati</taxon>
        <taxon>Pseudomonadota</taxon>
        <taxon>Gammaproteobacteria</taxon>
        <taxon>Vibrionales</taxon>
        <taxon>Vibrionaceae</taxon>
        <taxon>Vibrio</taxon>
    </lineage>
</organism>
<evidence type="ECO:0000256" key="1">
    <source>
        <dbReference type="ARBA" id="ARBA00023015"/>
    </source>
</evidence>
<dbReference type="SUPFAM" id="SSF46689">
    <property type="entry name" value="Homeodomain-like"/>
    <property type="match status" value="1"/>
</dbReference>
<accession>A0ABS7YT21</accession>
<dbReference type="SMART" id="SM00342">
    <property type="entry name" value="HTH_ARAC"/>
    <property type="match status" value="1"/>
</dbReference>
<evidence type="ECO:0000256" key="3">
    <source>
        <dbReference type="ARBA" id="ARBA00023163"/>
    </source>
</evidence>
<feature type="domain" description="HTH araC/xylS-type" evidence="4">
    <location>
        <begin position="166"/>
        <end position="263"/>
    </location>
</feature>
<keyword evidence="2" id="KW-0238">DNA-binding</keyword>
<comment type="caution">
    <text evidence="5">The sequence shown here is derived from an EMBL/GenBank/DDBJ whole genome shotgun (WGS) entry which is preliminary data.</text>
</comment>